<gene>
    <name evidence="2" type="ORF">F0U83_12535</name>
</gene>
<evidence type="ECO:0008006" key="4">
    <source>
        <dbReference type="Google" id="ProtNLM"/>
    </source>
</evidence>
<dbReference type="EMBL" id="CP043869">
    <property type="protein sequence ID" value="QEQ97476.1"/>
    <property type="molecule type" value="Genomic_DNA"/>
</dbReference>
<dbReference type="InterPro" id="IPR045584">
    <property type="entry name" value="Pilin-like"/>
</dbReference>
<accession>A0A5P1RDZ0</accession>
<dbReference type="InterPro" id="IPR001082">
    <property type="entry name" value="Pilin"/>
</dbReference>
<dbReference type="RefSeq" id="WP_138986883.1">
    <property type="nucleotide sequence ID" value="NZ_CP043869.1"/>
</dbReference>
<dbReference type="GO" id="GO:0007155">
    <property type="term" value="P:cell adhesion"/>
    <property type="evidence" value="ECO:0007669"/>
    <property type="project" value="InterPro"/>
</dbReference>
<name>A0A5P1RDZ0_9GAMM</name>
<dbReference type="Pfam" id="PF00114">
    <property type="entry name" value="Pilin"/>
    <property type="match status" value="1"/>
</dbReference>
<organism evidence="2 3">
    <name type="scientific">Neptunomonas concharum</name>
    <dbReference type="NCBI Taxonomy" id="1031538"/>
    <lineage>
        <taxon>Bacteria</taxon>
        <taxon>Pseudomonadati</taxon>
        <taxon>Pseudomonadota</taxon>
        <taxon>Gammaproteobacteria</taxon>
        <taxon>Oceanospirillales</taxon>
        <taxon>Oceanospirillaceae</taxon>
        <taxon>Neptunomonas</taxon>
    </lineage>
</organism>
<dbReference type="SUPFAM" id="SSF54523">
    <property type="entry name" value="Pili subunits"/>
    <property type="match status" value="1"/>
</dbReference>
<dbReference type="Proteomes" id="UP000324760">
    <property type="component" value="Chromosome"/>
</dbReference>
<dbReference type="Gene3D" id="3.30.700.10">
    <property type="entry name" value="Glycoprotein, Type 4 Pilin"/>
    <property type="match status" value="1"/>
</dbReference>
<evidence type="ECO:0000313" key="3">
    <source>
        <dbReference type="Proteomes" id="UP000324760"/>
    </source>
</evidence>
<evidence type="ECO:0000256" key="1">
    <source>
        <dbReference type="ARBA" id="ARBA00005233"/>
    </source>
</evidence>
<comment type="similarity">
    <text evidence="1">Belongs to the N-Me-Phe pilin family.</text>
</comment>
<proteinExistence type="inferred from homology"/>
<reference evidence="2 3" key="1">
    <citation type="journal article" date="2019" name="Biochem. Eng. J.">
        <title>Metabolic engineering of the marine bacteria Neptunomonas concharum for the production of acetoin and meso-2,3-butanediol from acetate.</title>
        <authorList>
            <person name="Li W."/>
            <person name="Pu N."/>
            <person name="Liu C.-X."/>
            <person name="Yuan Q.-P."/>
            <person name="Li Z.-J."/>
        </authorList>
    </citation>
    <scope>NUCLEOTIDE SEQUENCE [LARGE SCALE GENOMIC DNA]</scope>
    <source>
        <strain evidence="2 3">JCM17730</strain>
    </source>
</reference>
<evidence type="ECO:0000313" key="2">
    <source>
        <dbReference type="EMBL" id="QEQ97476.1"/>
    </source>
</evidence>
<dbReference type="GO" id="GO:0009289">
    <property type="term" value="C:pilus"/>
    <property type="evidence" value="ECO:0007669"/>
    <property type="project" value="InterPro"/>
</dbReference>
<sequence length="142" mass="15566">MSLLIRWTMVAVIILGGLQLFQLKRTAHYINASFVAEGLASATRLKVMVAQHYYMQGELPSSHEEANIPPPESFATKALKSATIMGKGTIKLLYNEKSGIDGGSILLIPNQADAMTDLTWRCVSFSFKGIEKIAPQCSYQGE</sequence>
<protein>
    <recommendedName>
        <fullName evidence="4">Pilin</fullName>
    </recommendedName>
</protein>
<dbReference type="AlphaFoldDB" id="A0A5P1RDZ0"/>
<dbReference type="KEGG" id="ncu:F0U83_12535"/>
<keyword evidence="3" id="KW-1185">Reference proteome</keyword>